<evidence type="ECO:0000256" key="2">
    <source>
        <dbReference type="SAM" id="Phobius"/>
    </source>
</evidence>
<name>A0ABU6U644_9FABA</name>
<proteinExistence type="predicted"/>
<feature type="region of interest" description="Disordered" evidence="1">
    <location>
        <begin position="44"/>
        <end position="104"/>
    </location>
</feature>
<feature type="signal peptide" evidence="3">
    <location>
        <begin position="1"/>
        <end position="19"/>
    </location>
</feature>
<feature type="compositionally biased region" description="Low complexity" evidence="1">
    <location>
        <begin position="70"/>
        <end position="103"/>
    </location>
</feature>
<keyword evidence="2" id="KW-0472">Membrane</keyword>
<comment type="caution">
    <text evidence="4">The sequence shown here is derived from an EMBL/GenBank/DDBJ whole genome shotgun (WGS) entry which is preliminary data.</text>
</comment>
<keyword evidence="5" id="KW-1185">Reference proteome</keyword>
<organism evidence="4 5">
    <name type="scientific">Stylosanthes scabra</name>
    <dbReference type="NCBI Taxonomy" id="79078"/>
    <lineage>
        <taxon>Eukaryota</taxon>
        <taxon>Viridiplantae</taxon>
        <taxon>Streptophyta</taxon>
        <taxon>Embryophyta</taxon>
        <taxon>Tracheophyta</taxon>
        <taxon>Spermatophyta</taxon>
        <taxon>Magnoliopsida</taxon>
        <taxon>eudicotyledons</taxon>
        <taxon>Gunneridae</taxon>
        <taxon>Pentapetalae</taxon>
        <taxon>rosids</taxon>
        <taxon>fabids</taxon>
        <taxon>Fabales</taxon>
        <taxon>Fabaceae</taxon>
        <taxon>Papilionoideae</taxon>
        <taxon>50 kb inversion clade</taxon>
        <taxon>dalbergioids sensu lato</taxon>
        <taxon>Dalbergieae</taxon>
        <taxon>Pterocarpus clade</taxon>
        <taxon>Stylosanthes</taxon>
    </lineage>
</organism>
<keyword evidence="2" id="KW-1133">Transmembrane helix</keyword>
<dbReference type="EMBL" id="JASCZI010120875">
    <property type="protein sequence ID" value="MED6156646.1"/>
    <property type="molecule type" value="Genomic_DNA"/>
</dbReference>
<feature type="chain" id="PRO_5045883895" evidence="3">
    <location>
        <begin position="20"/>
        <end position="128"/>
    </location>
</feature>
<protein>
    <submittedName>
        <fullName evidence="4">Uncharacterized protein</fullName>
    </submittedName>
</protein>
<accession>A0ABU6U644</accession>
<gene>
    <name evidence="4" type="ORF">PIB30_016383</name>
</gene>
<dbReference type="Proteomes" id="UP001341840">
    <property type="component" value="Unassembled WGS sequence"/>
</dbReference>
<evidence type="ECO:0000256" key="3">
    <source>
        <dbReference type="SAM" id="SignalP"/>
    </source>
</evidence>
<sequence length="128" mass="12899">METSRAMLVLAMSLTLVFSISKCQQQPPAISPIASSPATSISILFPPSHAPTPSPSIETEEAADAPSLPPSKQSSPPQSKASLPPSKGSPSQSPAPSSTPASSDGFVHGNCMALMVAMFGAAAVVILA</sequence>
<evidence type="ECO:0000256" key="1">
    <source>
        <dbReference type="SAM" id="MobiDB-lite"/>
    </source>
</evidence>
<evidence type="ECO:0000313" key="5">
    <source>
        <dbReference type="Proteomes" id="UP001341840"/>
    </source>
</evidence>
<keyword evidence="3" id="KW-0732">Signal</keyword>
<evidence type="ECO:0000313" key="4">
    <source>
        <dbReference type="EMBL" id="MED6156646.1"/>
    </source>
</evidence>
<reference evidence="4 5" key="1">
    <citation type="journal article" date="2023" name="Plants (Basel)">
        <title>Bridging the Gap: Combining Genomics and Transcriptomics Approaches to Understand Stylosanthes scabra, an Orphan Legume from the Brazilian Caatinga.</title>
        <authorList>
            <person name="Ferreira-Neto J.R.C."/>
            <person name="da Silva M.D."/>
            <person name="Binneck E."/>
            <person name="de Melo N.F."/>
            <person name="da Silva R.H."/>
            <person name="de Melo A.L.T.M."/>
            <person name="Pandolfi V."/>
            <person name="Bustamante F.O."/>
            <person name="Brasileiro-Vidal A.C."/>
            <person name="Benko-Iseppon A.M."/>
        </authorList>
    </citation>
    <scope>NUCLEOTIDE SEQUENCE [LARGE SCALE GENOMIC DNA]</scope>
    <source>
        <tissue evidence="4">Leaves</tissue>
    </source>
</reference>
<keyword evidence="2" id="KW-0812">Transmembrane</keyword>
<feature type="transmembrane region" description="Helical" evidence="2">
    <location>
        <begin position="106"/>
        <end position="127"/>
    </location>
</feature>